<proteinExistence type="predicted"/>
<evidence type="ECO:0000313" key="2">
    <source>
        <dbReference type="EMBL" id="KAK7403622.1"/>
    </source>
</evidence>
<feature type="compositionally biased region" description="Polar residues" evidence="1">
    <location>
        <begin position="188"/>
        <end position="204"/>
    </location>
</feature>
<accession>A0ABR1GPC3</accession>
<feature type="region of interest" description="Disordered" evidence="1">
    <location>
        <begin position="187"/>
        <end position="279"/>
    </location>
</feature>
<keyword evidence="3" id="KW-1185">Reference proteome</keyword>
<feature type="compositionally biased region" description="Basic and acidic residues" evidence="1">
    <location>
        <begin position="266"/>
        <end position="279"/>
    </location>
</feature>
<gene>
    <name evidence="2" type="ORF">QQX98_010587</name>
</gene>
<organism evidence="2 3">
    <name type="scientific">Neonectria punicea</name>
    <dbReference type="NCBI Taxonomy" id="979145"/>
    <lineage>
        <taxon>Eukaryota</taxon>
        <taxon>Fungi</taxon>
        <taxon>Dikarya</taxon>
        <taxon>Ascomycota</taxon>
        <taxon>Pezizomycotina</taxon>
        <taxon>Sordariomycetes</taxon>
        <taxon>Hypocreomycetidae</taxon>
        <taxon>Hypocreales</taxon>
        <taxon>Nectriaceae</taxon>
        <taxon>Neonectria</taxon>
    </lineage>
</organism>
<comment type="caution">
    <text evidence="2">The sequence shown here is derived from an EMBL/GenBank/DDBJ whole genome shotgun (WGS) entry which is preliminary data.</text>
</comment>
<dbReference type="EMBL" id="JAZAVJ010000237">
    <property type="protein sequence ID" value="KAK7403622.1"/>
    <property type="molecule type" value="Genomic_DNA"/>
</dbReference>
<evidence type="ECO:0000256" key="1">
    <source>
        <dbReference type="SAM" id="MobiDB-lite"/>
    </source>
</evidence>
<dbReference type="Proteomes" id="UP001498476">
    <property type="component" value="Unassembled WGS sequence"/>
</dbReference>
<evidence type="ECO:0000313" key="3">
    <source>
        <dbReference type="Proteomes" id="UP001498476"/>
    </source>
</evidence>
<reference evidence="2 3" key="1">
    <citation type="journal article" date="2025" name="Microbiol. Resour. Announc.">
        <title>Draft genome sequences for Neonectria magnoliae and Neonectria punicea, canker pathogens of Liriodendron tulipifera and Acer saccharum in West Virginia.</title>
        <authorList>
            <person name="Petronek H.M."/>
            <person name="Kasson M.T."/>
            <person name="Metheny A.M."/>
            <person name="Stauder C.M."/>
            <person name="Lovett B."/>
            <person name="Lynch S.C."/>
            <person name="Garnas J.R."/>
            <person name="Kasson L.R."/>
            <person name="Stajich J.E."/>
        </authorList>
    </citation>
    <scope>NUCLEOTIDE SEQUENCE [LARGE SCALE GENOMIC DNA]</scope>
    <source>
        <strain evidence="2 3">NRRL 64653</strain>
    </source>
</reference>
<sequence length="279" mass="31795">MPCCIAIIQFAQCRHSTLFKLGCTAHCDSLCPVPDQRALVITRYLWSCEDCHLRQWTAKEDARSAAWTARIDAAAAEASALPADTCRQLVGTLTLREQHEEHRLEAARLLQVEEIQWVAEWTLEYGLMVWDVCCQRSWEPRAAARRVKQLRALRLWDLVVTRDALRGRKELWREQTPRSLYQMATGLGNRNSQRKALTGTQTPTPAIRPPPVFSAEDANMGGTRDEDQEEIKHEFEDEDEPGDVIMTGLHSSPVLGPLEETSLAMRSRDQDDIPLDRYE</sequence>
<name>A0ABR1GPC3_9HYPO</name>
<protein>
    <submittedName>
        <fullName evidence="2">Uncharacterized protein</fullName>
    </submittedName>
</protein>